<keyword evidence="1" id="KW-0812">Transmembrane</keyword>
<protein>
    <submittedName>
        <fullName evidence="2">Uncharacterized protein</fullName>
    </submittedName>
</protein>
<feature type="transmembrane region" description="Helical" evidence="1">
    <location>
        <begin position="6"/>
        <end position="26"/>
    </location>
</feature>
<keyword evidence="1" id="KW-1133">Transmembrane helix</keyword>
<reference evidence="2 3" key="1">
    <citation type="submission" date="2020-01" db="EMBL/GenBank/DDBJ databases">
        <authorList>
            <person name="Kim M.K."/>
        </authorList>
    </citation>
    <scope>NUCLEOTIDE SEQUENCE [LARGE SCALE GENOMIC DNA]</scope>
    <source>
        <strain evidence="2 3">172606-1</strain>
    </source>
</reference>
<sequence length="61" mass="6818">MRKITSTQLTIRFVFLICFIIIGLASKLTEKKTFAKEVAPQQVSNNVDGNATQKMISALLF</sequence>
<accession>A0A6C0GM83</accession>
<dbReference type="EMBL" id="CP048222">
    <property type="protein sequence ID" value="QHT68722.1"/>
    <property type="molecule type" value="Genomic_DNA"/>
</dbReference>
<dbReference type="RefSeq" id="WP_162444727.1">
    <property type="nucleotide sequence ID" value="NZ_CP048222.1"/>
</dbReference>
<evidence type="ECO:0000313" key="2">
    <source>
        <dbReference type="EMBL" id="QHT68722.1"/>
    </source>
</evidence>
<keyword evidence="1" id="KW-0472">Membrane</keyword>
<evidence type="ECO:0000256" key="1">
    <source>
        <dbReference type="SAM" id="Phobius"/>
    </source>
</evidence>
<organism evidence="2 3">
    <name type="scientific">Rhodocytophaga rosea</name>
    <dbReference type="NCBI Taxonomy" id="2704465"/>
    <lineage>
        <taxon>Bacteria</taxon>
        <taxon>Pseudomonadati</taxon>
        <taxon>Bacteroidota</taxon>
        <taxon>Cytophagia</taxon>
        <taxon>Cytophagales</taxon>
        <taxon>Rhodocytophagaceae</taxon>
        <taxon>Rhodocytophaga</taxon>
    </lineage>
</organism>
<evidence type="ECO:0000313" key="3">
    <source>
        <dbReference type="Proteomes" id="UP000480178"/>
    </source>
</evidence>
<name>A0A6C0GM83_9BACT</name>
<dbReference type="KEGG" id="rhoz:GXP67_19770"/>
<gene>
    <name evidence="2" type="ORF">GXP67_19770</name>
</gene>
<dbReference type="Proteomes" id="UP000480178">
    <property type="component" value="Chromosome"/>
</dbReference>
<proteinExistence type="predicted"/>
<dbReference type="AlphaFoldDB" id="A0A6C0GM83"/>
<keyword evidence="3" id="KW-1185">Reference proteome</keyword>